<dbReference type="GO" id="GO:0005886">
    <property type="term" value="C:plasma membrane"/>
    <property type="evidence" value="ECO:0007669"/>
    <property type="project" value="TreeGrafter"/>
</dbReference>
<evidence type="ECO:0000313" key="4">
    <source>
        <dbReference type="Proteomes" id="UP000295680"/>
    </source>
</evidence>
<evidence type="ECO:0000313" key="3">
    <source>
        <dbReference type="EMBL" id="TCO52659.1"/>
    </source>
</evidence>
<gene>
    <name evidence="3" type="ORF">EV192_112391</name>
</gene>
<dbReference type="GO" id="GO:1902201">
    <property type="term" value="P:negative regulation of bacterial-type flagellum-dependent cell motility"/>
    <property type="evidence" value="ECO:0007669"/>
    <property type="project" value="TreeGrafter"/>
</dbReference>
<dbReference type="SUPFAM" id="SSF55073">
    <property type="entry name" value="Nucleotide cyclase"/>
    <property type="match status" value="1"/>
</dbReference>
<feature type="transmembrane region" description="Helical" evidence="1">
    <location>
        <begin position="154"/>
        <end position="176"/>
    </location>
</feature>
<keyword evidence="4" id="KW-1185">Reference proteome</keyword>
<dbReference type="Proteomes" id="UP000295680">
    <property type="component" value="Unassembled WGS sequence"/>
</dbReference>
<evidence type="ECO:0000259" key="2">
    <source>
        <dbReference type="PROSITE" id="PS50887"/>
    </source>
</evidence>
<feature type="transmembrane region" description="Helical" evidence="1">
    <location>
        <begin position="196"/>
        <end position="229"/>
    </location>
</feature>
<sequence>MPENSQQRAKRLRDVRPVGAAYFGCALAAAVAAVWTSISPVSGYQLGQTILLTAVAMLHAEAARNVERIRRRQKAVAHVDLNSTWTFAAALVLPLPLAAAMIVVIYLHVWLRVQRTPTFQRVFNVAMYILATAAAQAVFGLAGPGALATIPGAVTALVAAAAYSAVNVGLLTAWLATARLADRPFKTGLGTPADNALEAVTLCLAVFVAMAMHYNALLVLIGLPLILVLHRNELIHQLEELARRDTKTGLLNATAWTDLARERLAAATRRGEVVGVLLMDLDLFKKVNDTYGHLAGDEVLRDAAESFQHGVRSMDAVGRFGGEEFVVLLPETTIGQMMLIAERIRRGIEQLVVRPRIGDDQQTIDGLSVSIGAAAFPTQGQDLDQLLDAADKALYQAKRNGRNRTRLAPRLVP</sequence>
<dbReference type="Gene3D" id="3.30.70.270">
    <property type="match status" value="1"/>
</dbReference>
<dbReference type="InterPro" id="IPR043128">
    <property type="entry name" value="Rev_trsase/Diguanyl_cyclase"/>
</dbReference>
<dbReference type="InterPro" id="IPR050469">
    <property type="entry name" value="Diguanylate_Cyclase"/>
</dbReference>
<accession>A0A4R2J9R3</accession>
<dbReference type="Pfam" id="PF00990">
    <property type="entry name" value="GGDEF"/>
    <property type="match status" value="1"/>
</dbReference>
<dbReference type="SMART" id="SM00267">
    <property type="entry name" value="GGDEF"/>
    <property type="match status" value="1"/>
</dbReference>
<keyword evidence="1" id="KW-0472">Membrane</keyword>
<feature type="domain" description="GGDEF" evidence="2">
    <location>
        <begin position="272"/>
        <end position="410"/>
    </location>
</feature>
<feature type="transmembrane region" description="Helical" evidence="1">
    <location>
        <begin position="84"/>
        <end position="110"/>
    </location>
</feature>
<dbReference type="PANTHER" id="PTHR45138:SF9">
    <property type="entry name" value="DIGUANYLATE CYCLASE DGCM-RELATED"/>
    <property type="match status" value="1"/>
</dbReference>
<dbReference type="OrthoDB" id="23692at2"/>
<dbReference type="PROSITE" id="PS50887">
    <property type="entry name" value="GGDEF"/>
    <property type="match status" value="1"/>
</dbReference>
<evidence type="ECO:0000256" key="1">
    <source>
        <dbReference type="SAM" id="Phobius"/>
    </source>
</evidence>
<reference evidence="3 4" key="1">
    <citation type="submission" date="2019-03" db="EMBL/GenBank/DDBJ databases">
        <title>Genomic Encyclopedia of Type Strains, Phase IV (KMG-IV): sequencing the most valuable type-strain genomes for metagenomic binning, comparative biology and taxonomic classification.</title>
        <authorList>
            <person name="Goeker M."/>
        </authorList>
    </citation>
    <scope>NUCLEOTIDE SEQUENCE [LARGE SCALE GENOMIC DNA]</scope>
    <source>
        <strain evidence="3 4">DSM 45934</strain>
    </source>
</reference>
<dbReference type="InterPro" id="IPR000160">
    <property type="entry name" value="GGDEF_dom"/>
</dbReference>
<dbReference type="PANTHER" id="PTHR45138">
    <property type="entry name" value="REGULATORY COMPONENTS OF SENSORY TRANSDUCTION SYSTEM"/>
    <property type="match status" value="1"/>
</dbReference>
<dbReference type="NCBIfam" id="TIGR00254">
    <property type="entry name" value="GGDEF"/>
    <property type="match status" value="1"/>
</dbReference>
<keyword evidence="1" id="KW-1133">Transmembrane helix</keyword>
<comment type="caution">
    <text evidence="3">The sequence shown here is derived from an EMBL/GenBank/DDBJ whole genome shotgun (WGS) entry which is preliminary data.</text>
</comment>
<feature type="transmembrane region" description="Helical" evidence="1">
    <location>
        <begin position="20"/>
        <end position="38"/>
    </location>
</feature>
<dbReference type="GO" id="GO:0043709">
    <property type="term" value="P:cell adhesion involved in single-species biofilm formation"/>
    <property type="evidence" value="ECO:0007669"/>
    <property type="project" value="TreeGrafter"/>
</dbReference>
<keyword evidence="1" id="KW-0812">Transmembrane</keyword>
<dbReference type="GO" id="GO:0052621">
    <property type="term" value="F:diguanylate cyclase activity"/>
    <property type="evidence" value="ECO:0007669"/>
    <property type="project" value="TreeGrafter"/>
</dbReference>
<name>A0A4R2J9R3_9PSEU</name>
<feature type="transmembrane region" description="Helical" evidence="1">
    <location>
        <begin position="122"/>
        <end position="142"/>
    </location>
</feature>
<dbReference type="EMBL" id="SLWS01000012">
    <property type="protein sequence ID" value="TCO52659.1"/>
    <property type="molecule type" value="Genomic_DNA"/>
</dbReference>
<organism evidence="3 4">
    <name type="scientific">Actinocrispum wychmicini</name>
    <dbReference type="NCBI Taxonomy" id="1213861"/>
    <lineage>
        <taxon>Bacteria</taxon>
        <taxon>Bacillati</taxon>
        <taxon>Actinomycetota</taxon>
        <taxon>Actinomycetes</taxon>
        <taxon>Pseudonocardiales</taxon>
        <taxon>Pseudonocardiaceae</taxon>
        <taxon>Actinocrispum</taxon>
    </lineage>
</organism>
<dbReference type="AlphaFoldDB" id="A0A4R2J9R3"/>
<dbReference type="InterPro" id="IPR029787">
    <property type="entry name" value="Nucleotide_cyclase"/>
</dbReference>
<proteinExistence type="predicted"/>
<protein>
    <submittedName>
        <fullName evidence="3">Diguanylate cyclase (GGDEF)-like protein</fullName>
    </submittedName>
</protein>
<dbReference type="RefSeq" id="WP_132124550.1">
    <property type="nucleotide sequence ID" value="NZ_SLWS01000012.1"/>
</dbReference>
<dbReference type="FunFam" id="3.30.70.270:FF:000001">
    <property type="entry name" value="Diguanylate cyclase domain protein"/>
    <property type="match status" value="1"/>
</dbReference>
<dbReference type="CDD" id="cd01949">
    <property type="entry name" value="GGDEF"/>
    <property type="match status" value="1"/>
</dbReference>